<dbReference type="OrthoDB" id="7166292at2"/>
<dbReference type="Gene3D" id="1.20.1260.10">
    <property type="match status" value="1"/>
</dbReference>
<proteinExistence type="predicted"/>
<dbReference type="SUPFAM" id="SSF47240">
    <property type="entry name" value="Ferritin-like"/>
    <property type="match status" value="1"/>
</dbReference>
<feature type="domain" description="DUF2383" evidence="1">
    <location>
        <begin position="15"/>
        <end position="115"/>
    </location>
</feature>
<sequence>MVTMVGNEGSIEKLVKDLMYLEHDAIAAYDSCIERLDDKTLSAKIADFKQDHLQHVATLTEMARELGIDAPTEGDMKQMLTTGKIALADLMGDKAILKAMKTNEDDTVTAYERATRHEDAIPESKAFFMKAHLDEERHRAWMSSTADTLS</sequence>
<dbReference type="Pfam" id="PF09537">
    <property type="entry name" value="DUF2383"/>
    <property type="match status" value="1"/>
</dbReference>
<comment type="caution">
    <text evidence="2">The sequence shown here is derived from an EMBL/GenBank/DDBJ whole genome shotgun (WGS) entry which is preliminary data.</text>
</comment>
<reference evidence="2 3" key="1">
    <citation type="submission" date="2019-06" db="EMBL/GenBank/DDBJ databases">
        <title>Sorghum-associated microbial communities from plants grown in Nebraska, USA.</title>
        <authorList>
            <person name="Schachtman D."/>
        </authorList>
    </citation>
    <scope>NUCLEOTIDE SEQUENCE [LARGE SCALE GENOMIC DNA]</scope>
    <source>
        <strain evidence="2 3">1225</strain>
    </source>
</reference>
<organism evidence="2 3">
    <name type="scientific">Neorhizobium alkalisoli</name>
    <dbReference type="NCBI Taxonomy" id="528178"/>
    <lineage>
        <taxon>Bacteria</taxon>
        <taxon>Pseudomonadati</taxon>
        <taxon>Pseudomonadota</taxon>
        <taxon>Alphaproteobacteria</taxon>
        <taxon>Hyphomicrobiales</taxon>
        <taxon>Rhizobiaceae</taxon>
        <taxon>Rhizobium/Agrobacterium group</taxon>
        <taxon>Neorhizobium</taxon>
    </lineage>
</organism>
<dbReference type="InterPro" id="IPR019052">
    <property type="entry name" value="DUF2383"/>
</dbReference>
<dbReference type="EMBL" id="VIWP01000008">
    <property type="protein sequence ID" value="TWF49498.1"/>
    <property type="molecule type" value="Genomic_DNA"/>
</dbReference>
<dbReference type="CDD" id="cd00657">
    <property type="entry name" value="Ferritin_like"/>
    <property type="match status" value="1"/>
</dbReference>
<protein>
    <submittedName>
        <fullName evidence="2">Uncharacterized protein DUF2383</fullName>
    </submittedName>
</protein>
<evidence type="ECO:0000313" key="3">
    <source>
        <dbReference type="Proteomes" id="UP000320653"/>
    </source>
</evidence>
<dbReference type="AlphaFoldDB" id="A0A561QGK5"/>
<evidence type="ECO:0000259" key="1">
    <source>
        <dbReference type="Pfam" id="PF09537"/>
    </source>
</evidence>
<dbReference type="RefSeq" id="WP_145641566.1">
    <property type="nucleotide sequence ID" value="NZ_VIWP01000008.1"/>
</dbReference>
<dbReference type="InterPro" id="IPR009078">
    <property type="entry name" value="Ferritin-like_SF"/>
</dbReference>
<gene>
    <name evidence="2" type="ORF">FHW37_108168</name>
</gene>
<dbReference type="InterPro" id="IPR012347">
    <property type="entry name" value="Ferritin-like"/>
</dbReference>
<keyword evidence="3" id="KW-1185">Reference proteome</keyword>
<dbReference type="Proteomes" id="UP000320653">
    <property type="component" value="Unassembled WGS sequence"/>
</dbReference>
<name>A0A561QGK5_9HYPH</name>
<evidence type="ECO:0000313" key="2">
    <source>
        <dbReference type="EMBL" id="TWF49498.1"/>
    </source>
</evidence>
<accession>A0A561QGK5</accession>